<organism evidence="4 5">
    <name type="scientific">Dinothrombium tinctorium</name>
    <dbReference type="NCBI Taxonomy" id="1965070"/>
    <lineage>
        <taxon>Eukaryota</taxon>
        <taxon>Metazoa</taxon>
        <taxon>Ecdysozoa</taxon>
        <taxon>Arthropoda</taxon>
        <taxon>Chelicerata</taxon>
        <taxon>Arachnida</taxon>
        <taxon>Acari</taxon>
        <taxon>Acariformes</taxon>
        <taxon>Trombidiformes</taxon>
        <taxon>Prostigmata</taxon>
        <taxon>Anystina</taxon>
        <taxon>Parasitengona</taxon>
        <taxon>Trombidioidea</taxon>
        <taxon>Trombidiidae</taxon>
        <taxon>Dinothrombium</taxon>
    </lineage>
</organism>
<dbReference type="GO" id="GO:0004222">
    <property type="term" value="F:metalloendopeptidase activity"/>
    <property type="evidence" value="ECO:0007669"/>
    <property type="project" value="InterPro"/>
</dbReference>
<protein>
    <recommendedName>
        <fullName evidence="3">Peptidase M13 N-terminal domain-containing protein</fullName>
    </recommendedName>
</protein>
<dbReference type="InterPro" id="IPR000718">
    <property type="entry name" value="Peptidase_M13"/>
</dbReference>
<dbReference type="SUPFAM" id="SSF55486">
    <property type="entry name" value="Metalloproteases ('zincins'), catalytic domain"/>
    <property type="match status" value="1"/>
</dbReference>
<dbReference type="PANTHER" id="PTHR11733:SF133">
    <property type="entry name" value="PHOSPHATE-REGULATING NEUTRAL ENDOPEPTIDASE PHEX"/>
    <property type="match status" value="1"/>
</dbReference>
<dbReference type="InterPro" id="IPR024079">
    <property type="entry name" value="MetalloPept_cat_dom_sf"/>
</dbReference>
<dbReference type="InterPro" id="IPR008753">
    <property type="entry name" value="Peptidase_M13_N"/>
</dbReference>
<evidence type="ECO:0000256" key="1">
    <source>
        <dbReference type="ARBA" id="ARBA00007357"/>
    </source>
</evidence>
<evidence type="ECO:0000313" key="5">
    <source>
        <dbReference type="Proteomes" id="UP000285301"/>
    </source>
</evidence>
<feature type="domain" description="Peptidase M13 N-terminal" evidence="3">
    <location>
        <begin position="61"/>
        <end position="186"/>
    </location>
</feature>
<dbReference type="Pfam" id="PF05649">
    <property type="entry name" value="Peptidase_M13_N"/>
    <property type="match status" value="1"/>
</dbReference>
<name>A0A3S3NA32_9ACAR</name>
<keyword evidence="2" id="KW-1133">Transmembrane helix</keyword>
<dbReference type="PROSITE" id="PS51885">
    <property type="entry name" value="NEPRILYSIN"/>
    <property type="match status" value="1"/>
</dbReference>
<dbReference type="PANTHER" id="PTHR11733">
    <property type="entry name" value="ZINC METALLOPROTEASE FAMILY M13 NEPRILYSIN-RELATED"/>
    <property type="match status" value="1"/>
</dbReference>
<dbReference type="InterPro" id="IPR042089">
    <property type="entry name" value="Peptidase_M13_dom_2"/>
</dbReference>
<evidence type="ECO:0000313" key="4">
    <source>
        <dbReference type="EMBL" id="RWR98656.1"/>
    </source>
</evidence>
<dbReference type="OrthoDB" id="6514819at2759"/>
<keyword evidence="5" id="KW-1185">Reference proteome</keyword>
<evidence type="ECO:0000259" key="3">
    <source>
        <dbReference type="Pfam" id="PF05649"/>
    </source>
</evidence>
<feature type="transmembrane region" description="Helical" evidence="2">
    <location>
        <begin position="6"/>
        <end position="24"/>
    </location>
</feature>
<dbReference type="GO" id="GO:0016485">
    <property type="term" value="P:protein processing"/>
    <property type="evidence" value="ECO:0007669"/>
    <property type="project" value="TreeGrafter"/>
</dbReference>
<reference evidence="4 5" key="1">
    <citation type="journal article" date="2018" name="Gigascience">
        <title>Genomes of trombidid mites reveal novel predicted allergens and laterally-transferred genes associated with secondary metabolism.</title>
        <authorList>
            <person name="Dong X."/>
            <person name="Chaisiri K."/>
            <person name="Xia D."/>
            <person name="Armstrong S.D."/>
            <person name="Fang Y."/>
            <person name="Donnelly M.J."/>
            <person name="Kadowaki T."/>
            <person name="McGarry J.W."/>
            <person name="Darby A.C."/>
            <person name="Makepeace B.L."/>
        </authorList>
    </citation>
    <scope>NUCLEOTIDE SEQUENCE [LARGE SCALE GENOMIC DNA]</scope>
    <source>
        <strain evidence="4">UoL-WK</strain>
    </source>
</reference>
<sequence>MKKVIASFIVANCVLLGLILSPIPKFKRQPPKVKDPNTCYSDDCINLAETVYSNLDTTVDPCDDFYKYSCGNWPKNHPRTQKMRKPSTISLLSQGIGEKLIVALEDENHFNSTAIKKAQHFFRACTDLTFRDEFGLVELRRILEKAGGFPMISKHWDEREYNWVDAYIYTDTKVKHIHPFFEHHVEKYGWKEESPHLELDKKSKAIIYWRILL</sequence>
<proteinExistence type="inferred from homology"/>
<evidence type="ECO:0000256" key="2">
    <source>
        <dbReference type="SAM" id="Phobius"/>
    </source>
</evidence>
<gene>
    <name evidence="4" type="ORF">B4U79_18885</name>
</gene>
<accession>A0A3S3NA32</accession>
<dbReference type="Proteomes" id="UP000285301">
    <property type="component" value="Unassembled WGS sequence"/>
</dbReference>
<keyword evidence="2" id="KW-0472">Membrane</keyword>
<comment type="similarity">
    <text evidence="1">Belongs to the peptidase M13 family.</text>
</comment>
<dbReference type="GO" id="GO:0005886">
    <property type="term" value="C:plasma membrane"/>
    <property type="evidence" value="ECO:0007669"/>
    <property type="project" value="TreeGrafter"/>
</dbReference>
<dbReference type="EMBL" id="NCKU01019970">
    <property type="protein sequence ID" value="RWR98656.1"/>
    <property type="molecule type" value="Genomic_DNA"/>
</dbReference>
<dbReference type="AlphaFoldDB" id="A0A3S3NA32"/>
<dbReference type="Gene3D" id="3.40.390.10">
    <property type="entry name" value="Collagenase (Catalytic Domain)"/>
    <property type="match status" value="1"/>
</dbReference>
<dbReference type="Gene3D" id="1.10.1380.10">
    <property type="entry name" value="Neutral endopeptidase , domain2"/>
    <property type="match status" value="1"/>
</dbReference>
<keyword evidence="2" id="KW-0812">Transmembrane</keyword>
<comment type="caution">
    <text evidence="4">The sequence shown here is derived from an EMBL/GenBank/DDBJ whole genome shotgun (WGS) entry which is preliminary data.</text>
</comment>